<keyword evidence="9" id="KW-0472">Membrane</keyword>
<evidence type="ECO:0000256" key="3">
    <source>
        <dbReference type="ARBA" id="ARBA00022553"/>
    </source>
</evidence>
<proteinExistence type="predicted"/>
<feature type="domain" description="Signal transduction histidine kinase subgroup 3 dimerisation and phosphoacceptor" evidence="10">
    <location>
        <begin position="272"/>
        <end position="333"/>
    </location>
</feature>
<dbReference type="Gene3D" id="3.30.565.10">
    <property type="entry name" value="Histidine kinase-like ATPase, C-terminal domain"/>
    <property type="match status" value="1"/>
</dbReference>
<dbReference type="CDD" id="cd16917">
    <property type="entry name" value="HATPase_UhpB-NarQ-NarX-like"/>
    <property type="match status" value="1"/>
</dbReference>
<evidence type="ECO:0000256" key="7">
    <source>
        <dbReference type="ARBA" id="ARBA00022840"/>
    </source>
</evidence>
<dbReference type="GO" id="GO:0016020">
    <property type="term" value="C:membrane"/>
    <property type="evidence" value="ECO:0007669"/>
    <property type="project" value="InterPro"/>
</dbReference>
<evidence type="ECO:0000256" key="8">
    <source>
        <dbReference type="ARBA" id="ARBA00023012"/>
    </source>
</evidence>
<dbReference type="Pfam" id="PF07730">
    <property type="entry name" value="HisKA_3"/>
    <property type="match status" value="1"/>
</dbReference>
<organism evidence="11 12">
    <name type="scientific">Pseudaminobacter soli</name>
    <name type="common">ex Zhang et al. 2022</name>
    <dbReference type="NCBI Taxonomy" id="2831468"/>
    <lineage>
        <taxon>Bacteria</taxon>
        <taxon>Pseudomonadati</taxon>
        <taxon>Pseudomonadota</taxon>
        <taxon>Alphaproteobacteria</taxon>
        <taxon>Hyphomicrobiales</taxon>
        <taxon>Phyllobacteriaceae</taxon>
        <taxon>Pseudaminobacter</taxon>
    </lineage>
</organism>
<dbReference type="RefSeq" id="WP_188255915.1">
    <property type="nucleotide sequence ID" value="NZ_JABVCF010000009.1"/>
</dbReference>
<evidence type="ECO:0000313" key="12">
    <source>
        <dbReference type="Proteomes" id="UP000680348"/>
    </source>
</evidence>
<keyword evidence="9" id="KW-0812">Transmembrane</keyword>
<keyword evidence="6 11" id="KW-0418">Kinase</keyword>
<keyword evidence="9" id="KW-1133">Transmembrane helix</keyword>
<dbReference type="GO" id="GO:0000155">
    <property type="term" value="F:phosphorelay sensor kinase activity"/>
    <property type="evidence" value="ECO:0007669"/>
    <property type="project" value="InterPro"/>
</dbReference>
<dbReference type="SUPFAM" id="SSF55874">
    <property type="entry name" value="ATPase domain of HSP90 chaperone/DNA topoisomerase II/histidine kinase"/>
    <property type="match status" value="1"/>
</dbReference>
<comment type="caution">
    <text evidence="11">The sequence shown here is derived from an EMBL/GenBank/DDBJ whole genome shotgun (WGS) entry which is preliminary data.</text>
</comment>
<feature type="transmembrane region" description="Helical" evidence="9">
    <location>
        <begin position="21"/>
        <end position="44"/>
    </location>
</feature>
<name>A0A942DZ97_9HYPH</name>
<dbReference type="PANTHER" id="PTHR24421">
    <property type="entry name" value="NITRATE/NITRITE SENSOR PROTEIN NARX-RELATED"/>
    <property type="match status" value="1"/>
</dbReference>
<keyword evidence="3" id="KW-0597">Phosphoprotein</keyword>
<keyword evidence="8" id="KW-0902">Two-component regulatory system</keyword>
<dbReference type="InterPro" id="IPR011712">
    <property type="entry name" value="Sig_transdc_His_kin_sub3_dim/P"/>
</dbReference>
<evidence type="ECO:0000313" key="11">
    <source>
        <dbReference type="EMBL" id="MBS3650356.1"/>
    </source>
</evidence>
<evidence type="ECO:0000256" key="2">
    <source>
        <dbReference type="ARBA" id="ARBA00012438"/>
    </source>
</evidence>
<keyword evidence="4" id="KW-0808">Transferase</keyword>
<protein>
    <recommendedName>
        <fullName evidence="2">histidine kinase</fullName>
        <ecNumber evidence="2">2.7.13.3</ecNumber>
    </recommendedName>
</protein>
<accession>A0A942DZ97</accession>
<evidence type="ECO:0000256" key="6">
    <source>
        <dbReference type="ARBA" id="ARBA00022777"/>
    </source>
</evidence>
<dbReference type="PANTHER" id="PTHR24421:SF10">
    <property type="entry name" value="NITRATE_NITRITE SENSOR PROTEIN NARQ"/>
    <property type="match status" value="1"/>
</dbReference>
<evidence type="ECO:0000256" key="9">
    <source>
        <dbReference type="SAM" id="Phobius"/>
    </source>
</evidence>
<keyword evidence="12" id="KW-1185">Reference proteome</keyword>
<sequence length="470" mass="50649">MGIALTDYLRTRSARLDSLSLSTRFALTGSVVMIVAAVVTGYWLTNVISRGVVSNTAGATALFMDSFIGPLAQELDTADVLSIGPTRAMEELLEGSAFGQRVISVKLWKPGGLIAYAEDENLIGRRFPVSAGLEKAFAGSIVSELDELDEDESAGERRSGLPLLEVYSPIREVWTGRIIAVAEFYEDATALHGTLRGAVVEAWLLVAALMLMIGSALFGIVHRASRVIEDQRQALRDRMVEAVQASEQNRQLRVRVERAAGRAAELNERFLRRVGADLHDGPAQLISLAALKLSGIARAPRKSERLAEAQVVKGALDDAMREIRDICGGLSLPEIESKSLETIITGLVHAHERLTSTAVSVHLELSTASVSEALKICVFRFVQEGLSNAFRHASGVGQRVEAFIEGHILTVSLQNGPANGGETSRNGTGLGLAGLRERVESLGGRFSFDAPEGGEVTMTMRVYLRDGDDE</sequence>
<gene>
    <name evidence="11" type="ORF">KEU06_17205</name>
</gene>
<evidence type="ECO:0000256" key="5">
    <source>
        <dbReference type="ARBA" id="ARBA00022741"/>
    </source>
</evidence>
<evidence type="ECO:0000256" key="1">
    <source>
        <dbReference type="ARBA" id="ARBA00000085"/>
    </source>
</evidence>
<dbReference type="EMBL" id="JAGWCR010000009">
    <property type="protein sequence ID" value="MBS3650356.1"/>
    <property type="molecule type" value="Genomic_DNA"/>
</dbReference>
<dbReference type="Proteomes" id="UP000680348">
    <property type="component" value="Unassembled WGS sequence"/>
</dbReference>
<keyword evidence="7" id="KW-0067">ATP-binding</keyword>
<evidence type="ECO:0000256" key="4">
    <source>
        <dbReference type="ARBA" id="ARBA00022679"/>
    </source>
</evidence>
<dbReference type="InterPro" id="IPR050482">
    <property type="entry name" value="Sensor_HK_TwoCompSys"/>
</dbReference>
<evidence type="ECO:0000259" key="10">
    <source>
        <dbReference type="Pfam" id="PF07730"/>
    </source>
</evidence>
<dbReference type="AlphaFoldDB" id="A0A942DZ97"/>
<reference evidence="11" key="1">
    <citation type="submission" date="2021-04" db="EMBL/GenBank/DDBJ databases">
        <title>Pseudaminobacter soli sp. nov., isolated from paddy soil contaminated by heavy metals.</title>
        <authorList>
            <person name="Zhang K."/>
        </authorList>
    </citation>
    <scope>NUCLEOTIDE SEQUENCE</scope>
    <source>
        <strain evidence="11">19-2017</strain>
    </source>
</reference>
<keyword evidence="5" id="KW-0547">Nucleotide-binding</keyword>
<feature type="transmembrane region" description="Helical" evidence="9">
    <location>
        <begin position="202"/>
        <end position="221"/>
    </location>
</feature>
<dbReference type="GO" id="GO:0005524">
    <property type="term" value="F:ATP binding"/>
    <property type="evidence" value="ECO:0007669"/>
    <property type="project" value="UniProtKB-KW"/>
</dbReference>
<dbReference type="InterPro" id="IPR036890">
    <property type="entry name" value="HATPase_C_sf"/>
</dbReference>
<dbReference type="GO" id="GO:0046983">
    <property type="term" value="F:protein dimerization activity"/>
    <property type="evidence" value="ECO:0007669"/>
    <property type="project" value="InterPro"/>
</dbReference>
<comment type="catalytic activity">
    <reaction evidence="1">
        <text>ATP + protein L-histidine = ADP + protein N-phospho-L-histidine.</text>
        <dbReference type="EC" id="2.7.13.3"/>
    </reaction>
</comment>
<dbReference type="EC" id="2.7.13.3" evidence="2"/>